<dbReference type="Proteomes" id="UP001519460">
    <property type="component" value="Unassembled WGS sequence"/>
</dbReference>
<proteinExistence type="predicted"/>
<protein>
    <submittedName>
        <fullName evidence="3">Uncharacterized protein</fullName>
    </submittedName>
</protein>
<evidence type="ECO:0000313" key="4">
    <source>
        <dbReference type="Proteomes" id="UP001519460"/>
    </source>
</evidence>
<keyword evidence="4" id="KW-1185">Reference proteome</keyword>
<feature type="transmembrane region" description="Helical" evidence="2">
    <location>
        <begin position="6"/>
        <end position="34"/>
    </location>
</feature>
<keyword evidence="2" id="KW-0812">Transmembrane</keyword>
<dbReference type="EMBL" id="JACVVK020000416">
    <property type="protein sequence ID" value="KAK7475083.1"/>
    <property type="molecule type" value="Genomic_DNA"/>
</dbReference>
<sequence>EISTQAISFGVCIDVVIVLDVVVAVLLIVTVFMWCGPKSKPGSETASGKVDEAAESKLH</sequence>
<dbReference type="AlphaFoldDB" id="A0ABD0JJZ4"/>
<evidence type="ECO:0000256" key="2">
    <source>
        <dbReference type="SAM" id="Phobius"/>
    </source>
</evidence>
<reference evidence="3 4" key="1">
    <citation type="journal article" date="2023" name="Sci. Data">
        <title>Genome assembly of the Korean intertidal mud-creeper Batillaria attramentaria.</title>
        <authorList>
            <person name="Patra A.K."/>
            <person name="Ho P.T."/>
            <person name="Jun S."/>
            <person name="Lee S.J."/>
            <person name="Kim Y."/>
            <person name="Won Y.J."/>
        </authorList>
    </citation>
    <scope>NUCLEOTIDE SEQUENCE [LARGE SCALE GENOMIC DNA]</scope>
    <source>
        <strain evidence="3">Wonlab-2016</strain>
    </source>
</reference>
<feature type="non-terminal residue" evidence="3">
    <location>
        <position position="1"/>
    </location>
</feature>
<gene>
    <name evidence="3" type="ORF">BaRGS_00033696</name>
</gene>
<keyword evidence="2" id="KW-0472">Membrane</keyword>
<name>A0ABD0JJZ4_9CAEN</name>
<evidence type="ECO:0000256" key="1">
    <source>
        <dbReference type="SAM" id="MobiDB-lite"/>
    </source>
</evidence>
<organism evidence="3 4">
    <name type="scientific">Batillaria attramentaria</name>
    <dbReference type="NCBI Taxonomy" id="370345"/>
    <lineage>
        <taxon>Eukaryota</taxon>
        <taxon>Metazoa</taxon>
        <taxon>Spiralia</taxon>
        <taxon>Lophotrochozoa</taxon>
        <taxon>Mollusca</taxon>
        <taxon>Gastropoda</taxon>
        <taxon>Caenogastropoda</taxon>
        <taxon>Sorbeoconcha</taxon>
        <taxon>Cerithioidea</taxon>
        <taxon>Batillariidae</taxon>
        <taxon>Batillaria</taxon>
    </lineage>
</organism>
<comment type="caution">
    <text evidence="3">The sequence shown here is derived from an EMBL/GenBank/DDBJ whole genome shotgun (WGS) entry which is preliminary data.</text>
</comment>
<feature type="region of interest" description="Disordered" evidence="1">
    <location>
        <begin position="37"/>
        <end position="59"/>
    </location>
</feature>
<evidence type="ECO:0000313" key="3">
    <source>
        <dbReference type="EMBL" id="KAK7475083.1"/>
    </source>
</evidence>
<keyword evidence="2" id="KW-1133">Transmembrane helix</keyword>
<accession>A0ABD0JJZ4</accession>
<feature type="compositionally biased region" description="Basic and acidic residues" evidence="1">
    <location>
        <begin position="49"/>
        <end position="59"/>
    </location>
</feature>